<keyword evidence="3" id="KW-0732">Signal</keyword>
<keyword evidence="5" id="KW-1185">Reference proteome</keyword>
<comment type="caution">
    <text evidence="4">The sequence shown here is derived from an EMBL/GenBank/DDBJ whole genome shotgun (WGS) entry which is preliminary data.</text>
</comment>
<keyword evidence="2" id="KW-1133">Transmembrane helix</keyword>
<proteinExistence type="predicted"/>
<dbReference type="AlphaFoldDB" id="A0A226EEA9"/>
<evidence type="ECO:0000256" key="2">
    <source>
        <dbReference type="SAM" id="Phobius"/>
    </source>
</evidence>
<feature type="compositionally biased region" description="Gly residues" evidence="1">
    <location>
        <begin position="130"/>
        <end position="142"/>
    </location>
</feature>
<name>A0A226EEA9_FOLCA</name>
<dbReference type="EMBL" id="LNIX01000004">
    <property type="protein sequence ID" value="OXA55885.1"/>
    <property type="molecule type" value="Genomic_DNA"/>
</dbReference>
<feature type="region of interest" description="Disordered" evidence="1">
    <location>
        <begin position="130"/>
        <end position="161"/>
    </location>
</feature>
<protein>
    <submittedName>
        <fullName evidence="4">Uncharacterized protein</fullName>
    </submittedName>
</protein>
<keyword evidence="2" id="KW-0812">Transmembrane</keyword>
<feature type="transmembrane region" description="Helical" evidence="2">
    <location>
        <begin position="214"/>
        <end position="236"/>
    </location>
</feature>
<keyword evidence="2" id="KW-0472">Membrane</keyword>
<reference evidence="4 5" key="1">
    <citation type="submission" date="2015-12" db="EMBL/GenBank/DDBJ databases">
        <title>The genome of Folsomia candida.</title>
        <authorList>
            <person name="Faddeeva A."/>
            <person name="Derks M.F."/>
            <person name="Anvar Y."/>
            <person name="Smit S."/>
            <person name="Van Straalen N."/>
            <person name="Roelofs D."/>
        </authorList>
    </citation>
    <scope>NUCLEOTIDE SEQUENCE [LARGE SCALE GENOMIC DNA]</scope>
    <source>
        <strain evidence="4 5">VU population</strain>
        <tissue evidence="4">Whole body</tissue>
    </source>
</reference>
<accession>A0A226EEA9</accession>
<organism evidence="4 5">
    <name type="scientific">Folsomia candida</name>
    <name type="common">Springtail</name>
    <dbReference type="NCBI Taxonomy" id="158441"/>
    <lineage>
        <taxon>Eukaryota</taxon>
        <taxon>Metazoa</taxon>
        <taxon>Ecdysozoa</taxon>
        <taxon>Arthropoda</taxon>
        <taxon>Hexapoda</taxon>
        <taxon>Collembola</taxon>
        <taxon>Entomobryomorpha</taxon>
        <taxon>Isotomoidea</taxon>
        <taxon>Isotomidae</taxon>
        <taxon>Proisotominae</taxon>
        <taxon>Folsomia</taxon>
    </lineage>
</organism>
<dbReference type="Proteomes" id="UP000198287">
    <property type="component" value="Unassembled WGS sequence"/>
</dbReference>
<feature type="chain" id="PRO_5012240270" evidence="3">
    <location>
        <begin position="26"/>
        <end position="342"/>
    </location>
</feature>
<evidence type="ECO:0000256" key="1">
    <source>
        <dbReference type="SAM" id="MobiDB-lite"/>
    </source>
</evidence>
<evidence type="ECO:0000313" key="4">
    <source>
        <dbReference type="EMBL" id="OXA55885.1"/>
    </source>
</evidence>
<feature type="signal peptide" evidence="3">
    <location>
        <begin position="1"/>
        <end position="25"/>
    </location>
</feature>
<feature type="region of interest" description="Disordered" evidence="1">
    <location>
        <begin position="36"/>
        <end position="57"/>
    </location>
</feature>
<sequence length="342" mass="37038">MVTLKVHTFLSVVGVVVLFVSGNNAASVASYSVKNNPNRRETPVSSGGGGVVASPQIPAYSTLPQNLGGSSGSSGQPNYFDYQVDQIPQAQQPQPQFVAFQPQPQIQVQPQQEQFQQFPQQPQQFAPVGSFGGDNGGGGFEGFNGDFNGFGDQGENEVQEESPGFFTSLMNTLLEGTRFSNLFSRVREMWSGLSDQLGGGFMSRVAMGAMALPIMLPMAAVPIGLGALGLMAFPILQLTLPGIRRSISTGGSLLASEECMERLSCNLAKRFEYDALFSRLERSDNRFLNRVSKSVKAARTGEDCKQFVCSPVTKMQNMVRTYLLGDSENNKVQESNEDKKVD</sequence>
<evidence type="ECO:0000313" key="5">
    <source>
        <dbReference type="Proteomes" id="UP000198287"/>
    </source>
</evidence>
<evidence type="ECO:0000256" key="3">
    <source>
        <dbReference type="SAM" id="SignalP"/>
    </source>
</evidence>
<gene>
    <name evidence="4" type="ORF">Fcan01_08917</name>
</gene>